<comment type="cofactor">
    <cofactor evidence="1 4">
        <name>heme</name>
        <dbReference type="ChEBI" id="CHEBI:30413"/>
    </cofactor>
</comment>
<dbReference type="AlphaFoldDB" id="A0A2T3APH4"/>
<evidence type="ECO:0000256" key="3">
    <source>
        <dbReference type="ARBA" id="ARBA00023004"/>
    </source>
</evidence>
<dbReference type="GeneID" id="36572909"/>
<dbReference type="GO" id="GO:0016705">
    <property type="term" value="F:oxidoreductase activity, acting on paired donors, with incorporation or reduction of molecular oxygen"/>
    <property type="evidence" value="ECO:0007669"/>
    <property type="project" value="InterPro"/>
</dbReference>
<gene>
    <name evidence="7" type="ORF">M430DRAFT_23063</name>
</gene>
<keyword evidence="5" id="KW-0503">Monooxygenase</keyword>
<dbReference type="GO" id="GO:0004497">
    <property type="term" value="F:monooxygenase activity"/>
    <property type="evidence" value="ECO:0007669"/>
    <property type="project" value="UniProtKB-KW"/>
</dbReference>
<keyword evidence="6" id="KW-0812">Transmembrane</keyword>
<dbReference type="InterPro" id="IPR017972">
    <property type="entry name" value="Cyt_P450_CS"/>
</dbReference>
<dbReference type="GO" id="GO:0020037">
    <property type="term" value="F:heme binding"/>
    <property type="evidence" value="ECO:0007669"/>
    <property type="project" value="InterPro"/>
</dbReference>
<evidence type="ECO:0000313" key="7">
    <source>
        <dbReference type="EMBL" id="PSS06910.1"/>
    </source>
</evidence>
<keyword evidence="6" id="KW-0472">Membrane</keyword>
<organism evidence="7 8">
    <name type="scientific">Amorphotheca resinae ATCC 22711</name>
    <dbReference type="NCBI Taxonomy" id="857342"/>
    <lineage>
        <taxon>Eukaryota</taxon>
        <taxon>Fungi</taxon>
        <taxon>Dikarya</taxon>
        <taxon>Ascomycota</taxon>
        <taxon>Pezizomycotina</taxon>
        <taxon>Leotiomycetes</taxon>
        <taxon>Helotiales</taxon>
        <taxon>Amorphothecaceae</taxon>
        <taxon>Amorphotheca</taxon>
    </lineage>
</organism>
<evidence type="ECO:0008006" key="9">
    <source>
        <dbReference type="Google" id="ProtNLM"/>
    </source>
</evidence>
<evidence type="ECO:0000256" key="1">
    <source>
        <dbReference type="ARBA" id="ARBA00001971"/>
    </source>
</evidence>
<comment type="similarity">
    <text evidence="5">Belongs to the cytochrome P450 family.</text>
</comment>
<reference evidence="7 8" key="1">
    <citation type="journal article" date="2018" name="New Phytol.">
        <title>Comparative genomics and transcriptomics depict ericoid mycorrhizal fungi as versatile saprotrophs and plant mutualists.</title>
        <authorList>
            <person name="Martino E."/>
            <person name="Morin E."/>
            <person name="Grelet G.A."/>
            <person name="Kuo A."/>
            <person name="Kohler A."/>
            <person name="Daghino S."/>
            <person name="Barry K.W."/>
            <person name="Cichocki N."/>
            <person name="Clum A."/>
            <person name="Dockter R.B."/>
            <person name="Hainaut M."/>
            <person name="Kuo R.C."/>
            <person name="LaButti K."/>
            <person name="Lindahl B.D."/>
            <person name="Lindquist E.A."/>
            <person name="Lipzen A."/>
            <person name="Khouja H.R."/>
            <person name="Magnuson J."/>
            <person name="Murat C."/>
            <person name="Ohm R.A."/>
            <person name="Singer S.W."/>
            <person name="Spatafora J.W."/>
            <person name="Wang M."/>
            <person name="Veneault-Fourrey C."/>
            <person name="Henrissat B."/>
            <person name="Grigoriev I.V."/>
            <person name="Martin F.M."/>
            <person name="Perotto S."/>
        </authorList>
    </citation>
    <scope>NUCLEOTIDE SEQUENCE [LARGE SCALE GENOMIC DNA]</scope>
    <source>
        <strain evidence="7 8">ATCC 22711</strain>
    </source>
</reference>
<dbReference type="CDD" id="cd11062">
    <property type="entry name" value="CYP58-like"/>
    <property type="match status" value="1"/>
</dbReference>
<dbReference type="Pfam" id="PF00067">
    <property type="entry name" value="p450"/>
    <property type="match status" value="1"/>
</dbReference>
<dbReference type="PROSITE" id="PS00086">
    <property type="entry name" value="CYTOCHROME_P450"/>
    <property type="match status" value="1"/>
</dbReference>
<dbReference type="PANTHER" id="PTHR24305">
    <property type="entry name" value="CYTOCHROME P450"/>
    <property type="match status" value="1"/>
</dbReference>
<keyword evidence="5" id="KW-0560">Oxidoreductase</keyword>
<dbReference type="InterPro" id="IPR002401">
    <property type="entry name" value="Cyt_P450_E_grp-I"/>
</dbReference>
<keyword evidence="8" id="KW-1185">Reference proteome</keyword>
<dbReference type="RefSeq" id="XP_024716566.1">
    <property type="nucleotide sequence ID" value="XM_024864828.1"/>
</dbReference>
<keyword evidence="4 5" id="KW-0349">Heme</keyword>
<dbReference type="GO" id="GO:0005506">
    <property type="term" value="F:iron ion binding"/>
    <property type="evidence" value="ECO:0007669"/>
    <property type="project" value="InterPro"/>
</dbReference>
<keyword evidence="3 4" id="KW-0408">Iron</keyword>
<dbReference type="OrthoDB" id="3945418at2759"/>
<dbReference type="InParanoid" id="A0A2T3APH4"/>
<protein>
    <recommendedName>
        <fullName evidence="9">Cytochrome P450</fullName>
    </recommendedName>
</protein>
<evidence type="ECO:0000256" key="6">
    <source>
        <dbReference type="SAM" id="Phobius"/>
    </source>
</evidence>
<dbReference type="PANTHER" id="PTHR24305:SF231">
    <property type="entry name" value="P450, PUTATIVE (EUROFUNG)-RELATED"/>
    <property type="match status" value="1"/>
</dbReference>
<evidence type="ECO:0000256" key="4">
    <source>
        <dbReference type="PIRSR" id="PIRSR602401-1"/>
    </source>
</evidence>
<accession>A0A2T3APH4</accession>
<dbReference type="PRINTS" id="PR00463">
    <property type="entry name" value="EP450I"/>
</dbReference>
<sequence>MALFDHVQKNLDTATVVVLGVTLWLTYALGLGIYRVFFHPLSKVPGPWLAAATQWYETYYELVPNGGGAFTKRIKQMHEQYGTIVRINPNEVHIDDPEYYETIYSNKPYDKLLSFENRFNMPHATFMTAHADVHKRRRNAVAPFFATNKVRGHGPFIQSLVDKISQRMTDEYSGQKKPLVLNDVFGCLSGDVITNLAFARSYHLIESQKWESPFTTAVSNLVHTSHWTTQFVWIIPLMNCIPDKVVMALSPIFKPIVEFRLAMEAQVRDLLSGESKEIKEASHKTLFTEILASGLPPEELTMLRLQNEAVSVIGAGFETTRWSLTVASYYILANPSVYQTLREELIAAMPDPSKILTWGELQKLPYLSACIEEALRLGYGVVQRSPRISRDSFFHYKNYLIPPGTGVSSDAYHMHHHEEIFPDSYTYRPERWLGNPKGPDGVKYLSRYNVAFSRGSRTCLGMPMAYCEMFIALATVFRRHELQLFETTKEEVSFHHDMVTPQPPYGSKGVRVLVK</sequence>
<keyword evidence="2 4" id="KW-0479">Metal-binding</keyword>
<dbReference type="InterPro" id="IPR050121">
    <property type="entry name" value="Cytochrome_P450_monoxygenase"/>
</dbReference>
<dbReference type="SUPFAM" id="SSF48264">
    <property type="entry name" value="Cytochrome P450"/>
    <property type="match status" value="1"/>
</dbReference>
<dbReference type="Gene3D" id="1.10.630.10">
    <property type="entry name" value="Cytochrome P450"/>
    <property type="match status" value="1"/>
</dbReference>
<dbReference type="InterPro" id="IPR001128">
    <property type="entry name" value="Cyt_P450"/>
</dbReference>
<evidence type="ECO:0000256" key="5">
    <source>
        <dbReference type="RuleBase" id="RU000461"/>
    </source>
</evidence>
<evidence type="ECO:0000313" key="8">
    <source>
        <dbReference type="Proteomes" id="UP000241818"/>
    </source>
</evidence>
<dbReference type="EMBL" id="KZ679019">
    <property type="protein sequence ID" value="PSS06910.1"/>
    <property type="molecule type" value="Genomic_DNA"/>
</dbReference>
<dbReference type="PRINTS" id="PR00385">
    <property type="entry name" value="P450"/>
</dbReference>
<dbReference type="Proteomes" id="UP000241818">
    <property type="component" value="Unassembled WGS sequence"/>
</dbReference>
<feature type="binding site" description="axial binding residue" evidence="4">
    <location>
        <position position="459"/>
    </location>
    <ligand>
        <name>heme</name>
        <dbReference type="ChEBI" id="CHEBI:30413"/>
    </ligand>
    <ligandPart>
        <name>Fe</name>
        <dbReference type="ChEBI" id="CHEBI:18248"/>
    </ligandPart>
</feature>
<dbReference type="InterPro" id="IPR036396">
    <property type="entry name" value="Cyt_P450_sf"/>
</dbReference>
<name>A0A2T3APH4_AMORE</name>
<evidence type="ECO:0000256" key="2">
    <source>
        <dbReference type="ARBA" id="ARBA00022723"/>
    </source>
</evidence>
<proteinExistence type="inferred from homology"/>
<feature type="transmembrane region" description="Helical" evidence="6">
    <location>
        <begin position="14"/>
        <end position="34"/>
    </location>
</feature>
<keyword evidence="6" id="KW-1133">Transmembrane helix</keyword>
<dbReference type="STRING" id="857342.A0A2T3APH4"/>